<proteinExistence type="predicted"/>
<dbReference type="Pfam" id="PF25517">
    <property type="entry name" value="DSRM_RDM1"/>
    <property type="match status" value="1"/>
</dbReference>
<dbReference type="GO" id="GO:0006302">
    <property type="term" value="P:double-strand break repair"/>
    <property type="evidence" value="ECO:0007669"/>
    <property type="project" value="UniProtKB-ARBA"/>
</dbReference>
<feature type="domain" description="DM1" evidence="1">
    <location>
        <begin position="116"/>
        <end position="197"/>
    </location>
</feature>
<gene>
    <name evidence="2" type="ORF">MNOR_LOCUS20146</name>
</gene>
<dbReference type="InterPro" id="IPR057652">
    <property type="entry name" value="DSRM_RDM1"/>
</dbReference>
<dbReference type="InterPro" id="IPR042525">
    <property type="entry name" value="Rad52_Rad59_Rad22_sf"/>
</dbReference>
<dbReference type="AlphaFoldDB" id="A0AAV2R5E6"/>
<dbReference type="PANTHER" id="PTHR31164">
    <property type="entry name" value="RAD52 MOTIF-CONTAINING PROTEIN 1"/>
    <property type="match status" value="1"/>
</dbReference>
<dbReference type="CDD" id="cd00590">
    <property type="entry name" value="RRM_SF"/>
    <property type="match status" value="1"/>
</dbReference>
<sequence length="279" mass="31511">MAYKILTNKVKQGQDFVSYVYKVVHFKGNFRNADIAQEVEKKFSVCGPVYNARVYKSRRLDVTEDGSDVYFGFVTYYSENARKRALKLSAYIKIGHEPVKITTKSSNKSELQLKLPLHKAQNLLTFYLGFNCWSSKVLYIEKEPEEDGESMIRFVCLVRVDLPQESVYSEGVGIGEAPYNSDTPNSKASAFMLARRFSFYSSMTAAFGKFIIIRLGNGKTQIEVDTTQNDPLVYDPAWDNPEVKVKDLTFSPDEEDESGLDGLSESQLDNLLDVSINGS</sequence>
<dbReference type="Proteomes" id="UP001497623">
    <property type="component" value="Unassembled WGS sequence"/>
</dbReference>
<feature type="non-terminal residue" evidence="2">
    <location>
        <position position="279"/>
    </location>
</feature>
<dbReference type="GO" id="GO:0005730">
    <property type="term" value="C:nucleolus"/>
    <property type="evidence" value="ECO:0007669"/>
    <property type="project" value="TreeGrafter"/>
</dbReference>
<keyword evidence="3" id="KW-1185">Reference proteome</keyword>
<protein>
    <recommendedName>
        <fullName evidence="1">DM1 domain-containing protein</fullName>
    </recommendedName>
</protein>
<evidence type="ECO:0000259" key="1">
    <source>
        <dbReference type="Pfam" id="PF25517"/>
    </source>
</evidence>
<reference evidence="2 3" key="1">
    <citation type="submission" date="2024-05" db="EMBL/GenBank/DDBJ databases">
        <authorList>
            <person name="Wallberg A."/>
        </authorList>
    </citation>
    <scope>NUCLEOTIDE SEQUENCE [LARGE SCALE GENOMIC DNA]</scope>
</reference>
<dbReference type="PANTHER" id="PTHR31164:SF1">
    <property type="entry name" value="RAD52 MOTIF-CONTAINING PROTEIN 1"/>
    <property type="match status" value="1"/>
</dbReference>
<dbReference type="GO" id="GO:0006310">
    <property type="term" value="P:DNA recombination"/>
    <property type="evidence" value="ECO:0007669"/>
    <property type="project" value="UniProtKB-ARBA"/>
</dbReference>
<name>A0AAV2R5E6_MEGNR</name>
<evidence type="ECO:0000313" key="3">
    <source>
        <dbReference type="Proteomes" id="UP001497623"/>
    </source>
</evidence>
<comment type="caution">
    <text evidence="2">The sequence shown here is derived from an EMBL/GenBank/DDBJ whole genome shotgun (WGS) entry which is preliminary data.</text>
</comment>
<organism evidence="2 3">
    <name type="scientific">Meganyctiphanes norvegica</name>
    <name type="common">Northern krill</name>
    <name type="synonym">Thysanopoda norvegica</name>
    <dbReference type="NCBI Taxonomy" id="48144"/>
    <lineage>
        <taxon>Eukaryota</taxon>
        <taxon>Metazoa</taxon>
        <taxon>Ecdysozoa</taxon>
        <taxon>Arthropoda</taxon>
        <taxon>Crustacea</taxon>
        <taxon>Multicrustacea</taxon>
        <taxon>Malacostraca</taxon>
        <taxon>Eumalacostraca</taxon>
        <taxon>Eucarida</taxon>
        <taxon>Euphausiacea</taxon>
        <taxon>Euphausiidae</taxon>
        <taxon>Meganyctiphanes</taxon>
    </lineage>
</organism>
<dbReference type="EMBL" id="CAXKWB010015374">
    <property type="protein sequence ID" value="CAL4113555.1"/>
    <property type="molecule type" value="Genomic_DNA"/>
</dbReference>
<dbReference type="InterPro" id="IPR040224">
    <property type="entry name" value="RDM1"/>
</dbReference>
<dbReference type="SUPFAM" id="SSF54768">
    <property type="entry name" value="dsRNA-binding domain-like"/>
    <property type="match status" value="1"/>
</dbReference>
<dbReference type="Gene3D" id="3.30.390.80">
    <property type="entry name" value="DNA repair protein Rad52/59/22"/>
    <property type="match status" value="1"/>
</dbReference>
<accession>A0AAV2R5E6</accession>
<evidence type="ECO:0000313" key="2">
    <source>
        <dbReference type="EMBL" id="CAL4113555.1"/>
    </source>
</evidence>